<gene>
    <name evidence="3" type="ORF">HGA15_16055</name>
</gene>
<sequence length="303" mass="32885">MTDRDTLFTIGQLAQRTGLDARTIRFWSDTGLVPPTTRSPAGYRLYDTEAVARLELVHTLRELDLDTATVRAVVERQASLADVAAAHARALDAEIRTLRVRRAVLRSVAHRNSTTEELRIMHELATLSAAERQRIIDDFVDEAFAGIEPDAPGAQIATGMRSMPATLPDDPSPEQVDAWIELAELVRDQGFRERCREMAVTGARAGDSQVPEADTAAGTAAMEAGTAALEAGIAPDSAAAADILARALPDVIDRAALADQMATFTDRRVERYWSLLGIINDWPARPSMVPGAEWLIAALRAHA</sequence>
<dbReference type="Gene3D" id="1.10.1660.10">
    <property type="match status" value="1"/>
</dbReference>
<dbReference type="Proteomes" id="UP000570678">
    <property type="component" value="Unassembled WGS sequence"/>
</dbReference>
<keyword evidence="1" id="KW-0238">DNA-binding</keyword>
<dbReference type="AlphaFoldDB" id="A0A846YKE7"/>
<name>A0A846YKE7_9NOCA</name>
<dbReference type="InterPro" id="IPR000551">
    <property type="entry name" value="MerR-type_HTH_dom"/>
</dbReference>
<organism evidence="3 4">
    <name type="scientific">Nocardia flavorosea</name>
    <dbReference type="NCBI Taxonomy" id="53429"/>
    <lineage>
        <taxon>Bacteria</taxon>
        <taxon>Bacillati</taxon>
        <taxon>Actinomycetota</taxon>
        <taxon>Actinomycetes</taxon>
        <taxon>Mycobacteriales</taxon>
        <taxon>Nocardiaceae</taxon>
        <taxon>Nocardia</taxon>
    </lineage>
</organism>
<comment type="caution">
    <text evidence="3">The sequence shown here is derived from an EMBL/GenBank/DDBJ whole genome shotgun (WGS) entry which is preliminary data.</text>
</comment>
<dbReference type="PROSITE" id="PS50937">
    <property type="entry name" value="HTH_MERR_2"/>
    <property type="match status" value="1"/>
</dbReference>
<dbReference type="InterPro" id="IPR009061">
    <property type="entry name" value="DNA-bd_dom_put_sf"/>
</dbReference>
<evidence type="ECO:0000256" key="1">
    <source>
        <dbReference type="ARBA" id="ARBA00023125"/>
    </source>
</evidence>
<evidence type="ECO:0000259" key="2">
    <source>
        <dbReference type="PROSITE" id="PS50937"/>
    </source>
</evidence>
<feature type="domain" description="HTH merR-type" evidence="2">
    <location>
        <begin position="7"/>
        <end position="76"/>
    </location>
</feature>
<protein>
    <submittedName>
        <fullName evidence="3">MerR family transcriptional regulator</fullName>
    </submittedName>
</protein>
<dbReference type="SMART" id="SM00422">
    <property type="entry name" value="HTH_MERR"/>
    <property type="match status" value="1"/>
</dbReference>
<dbReference type="GO" id="GO:0003677">
    <property type="term" value="F:DNA binding"/>
    <property type="evidence" value="ECO:0007669"/>
    <property type="project" value="UniProtKB-KW"/>
</dbReference>
<reference evidence="3 4" key="1">
    <citation type="submission" date="2020-04" db="EMBL/GenBank/DDBJ databases">
        <title>MicrobeNet Type strains.</title>
        <authorList>
            <person name="Nicholson A.C."/>
        </authorList>
    </citation>
    <scope>NUCLEOTIDE SEQUENCE [LARGE SCALE GENOMIC DNA]</scope>
    <source>
        <strain evidence="3 4">JCM 3332</strain>
    </source>
</reference>
<dbReference type="PANTHER" id="PTHR30204:SF93">
    <property type="entry name" value="HTH MERR-TYPE DOMAIN-CONTAINING PROTEIN"/>
    <property type="match status" value="1"/>
</dbReference>
<accession>A0A846YKE7</accession>
<evidence type="ECO:0000313" key="4">
    <source>
        <dbReference type="Proteomes" id="UP000570678"/>
    </source>
</evidence>
<dbReference type="GO" id="GO:0003700">
    <property type="term" value="F:DNA-binding transcription factor activity"/>
    <property type="evidence" value="ECO:0007669"/>
    <property type="project" value="InterPro"/>
</dbReference>
<proteinExistence type="predicted"/>
<evidence type="ECO:0000313" key="3">
    <source>
        <dbReference type="EMBL" id="NKY57638.1"/>
    </source>
</evidence>
<keyword evidence="4" id="KW-1185">Reference proteome</keyword>
<dbReference type="CDD" id="cd00592">
    <property type="entry name" value="HTH_MerR-like"/>
    <property type="match status" value="1"/>
</dbReference>
<dbReference type="RefSeq" id="WP_062975578.1">
    <property type="nucleotide sequence ID" value="NZ_JAAXOT010000007.1"/>
</dbReference>
<dbReference type="EMBL" id="JAAXOT010000007">
    <property type="protein sequence ID" value="NKY57638.1"/>
    <property type="molecule type" value="Genomic_DNA"/>
</dbReference>
<dbReference type="PANTHER" id="PTHR30204">
    <property type="entry name" value="REDOX-CYCLING DRUG-SENSING TRANSCRIPTIONAL ACTIVATOR SOXR"/>
    <property type="match status" value="1"/>
</dbReference>
<dbReference type="PRINTS" id="PR00040">
    <property type="entry name" value="HTHMERR"/>
</dbReference>
<dbReference type="Pfam" id="PF13411">
    <property type="entry name" value="MerR_1"/>
    <property type="match status" value="1"/>
</dbReference>
<dbReference type="SUPFAM" id="SSF46955">
    <property type="entry name" value="Putative DNA-binding domain"/>
    <property type="match status" value="1"/>
</dbReference>
<dbReference type="InterPro" id="IPR047057">
    <property type="entry name" value="MerR_fam"/>
</dbReference>